<keyword evidence="4" id="KW-0964">Secreted</keyword>
<dbReference type="InterPro" id="IPR007219">
    <property type="entry name" value="XnlR_reg_dom"/>
</dbReference>
<name>B6QAJ8_TALMQ</name>
<organism evidence="18 19">
    <name type="scientific">Talaromyces marneffei (strain ATCC 18224 / CBS 334.59 / QM 7333)</name>
    <name type="common">Penicillium marneffei</name>
    <dbReference type="NCBI Taxonomy" id="441960"/>
    <lineage>
        <taxon>Eukaryota</taxon>
        <taxon>Fungi</taxon>
        <taxon>Dikarya</taxon>
        <taxon>Ascomycota</taxon>
        <taxon>Pezizomycotina</taxon>
        <taxon>Eurotiomycetes</taxon>
        <taxon>Eurotiomycetidae</taxon>
        <taxon>Eurotiales</taxon>
        <taxon>Trichocomaceae</taxon>
        <taxon>Talaromyces</taxon>
        <taxon>Talaromyces sect. Talaromyces</taxon>
    </lineage>
</organism>
<evidence type="ECO:0000313" key="19">
    <source>
        <dbReference type="Proteomes" id="UP000001294"/>
    </source>
</evidence>
<evidence type="ECO:0000256" key="3">
    <source>
        <dbReference type="ARBA" id="ARBA00007799"/>
    </source>
</evidence>
<feature type="compositionally biased region" description="Polar residues" evidence="16">
    <location>
        <begin position="351"/>
        <end position="361"/>
    </location>
</feature>
<keyword evidence="7 15" id="KW-0378">Hydrolase</keyword>
<evidence type="ECO:0000256" key="8">
    <source>
        <dbReference type="ARBA" id="ARBA00023015"/>
    </source>
</evidence>
<dbReference type="EC" id="3.2.1.132" evidence="15"/>
<evidence type="ECO:0000256" key="11">
    <source>
        <dbReference type="ARBA" id="ARBA00023242"/>
    </source>
</evidence>
<evidence type="ECO:0000256" key="2">
    <source>
        <dbReference type="ARBA" id="ARBA00004613"/>
    </source>
</evidence>
<evidence type="ECO:0000256" key="16">
    <source>
        <dbReference type="SAM" id="MobiDB-lite"/>
    </source>
</evidence>
<dbReference type="PROSITE" id="PS00463">
    <property type="entry name" value="ZN2_CY6_FUNGAL_1"/>
    <property type="match status" value="1"/>
</dbReference>
<dbReference type="CDD" id="cd12148">
    <property type="entry name" value="fungal_TF_MHR"/>
    <property type="match status" value="1"/>
</dbReference>
<keyword evidence="19" id="KW-1185">Reference proteome</keyword>
<dbReference type="Gene3D" id="4.10.240.10">
    <property type="entry name" value="Zn(2)-C6 fungal-type DNA-binding domain"/>
    <property type="match status" value="1"/>
</dbReference>
<evidence type="ECO:0000256" key="13">
    <source>
        <dbReference type="ARBA" id="ARBA00023295"/>
    </source>
</evidence>
<dbReference type="Proteomes" id="UP000001294">
    <property type="component" value="Unassembled WGS sequence"/>
</dbReference>
<comment type="function">
    <text evidence="15">Chitosanase catalyzing the endo-type cleavage of chitosan, the deacylated form of chitin. Chitosanase may be crucial in the degradation of the deacetylated portion of chitin in the fungal cell wall.</text>
</comment>
<keyword evidence="8" id="KW-0805">Transcription regulation</keyword>
<dbReference type="GO" id="GO:0008270">
    <property type="term" value="F:zinc ion binding"/>
    <property type="evidence" value="ECO:0007669"/>
    <property type="project" value="InterPro"/>
</dbReference>
<evidence type="ECO:0000313" key="18">
    <source>
        <dbReference type="EMBL" id="EEA26294.1"/>
    </source>
</evidence>
<dbReference type="GO" id="GO:0005576">
    <property type="term" value="C:extracellular region"/>
    <property type="evidence" value="ECO:0007669"/>
    <property type="project" value="UniProtKB-SubCell"/>
</dbReference>
<dbReference type="STRING" id="441960.B6QAJ8"/>
<keyword evidence="14 15" id="KW-0624">Polysaccharide degradation</keyword>
<dbReference type="Pfam" id="PF04082">
    <property type="entry name" value="Fungal_trans"/>
    <property type="match status" value="1"/>
</dbReference>
<dbReference type="CDD" id="cd00067">
    <property type="entry name" value="GAL4"/>
    <property type="match status" value="1"/>
</dbReference>
<evidence type="ECO:0000256" key="6">
    <source>
        <dbReference type="ARBA" id="ARBA00022729"/>
    </source>
</evidence>
<dbReference type="VEuPathDB" id="FungiDB:PMAA_073700"/>
<dbReference type="Pfam" id="PF00172">
    <property type="entry name" value="Zn_clus"/>
    <property type="match status" value="1"/>
</dbReference>
<dbReference type="GO" id="GO:0016977">
    <property type="term" value="F:chitosanase activity"/>
    <property type="evidence" value="ECO:0007669"/>
    <property type="project" value="UniProtKB-EC"/>
</dbReference>
<sequence length="1070" mass="118622">MKTSIYTGLAVAALAAPALAYSIPENVQVFYNKVKNGGSCTGSDLLKGGFYAVEGGSKNFGYCQKYFTNKGLYLKGPSTQLADMDIDCDGNQHGVDSRCHLSGDTQPNTAFKDQLPKYGISDLRADIHPYVVLGNYGSYSPTFHPEDHNIKPLSVVAVVCNNKLIYGIWGDTNGDDGPPLIGESSLAVGTACFGQSMNGNNGHDATDVLYIAFAGDHAVPGSSANWKASSYAEFAASIKELGDTLVASLRNGARPPNPLMTNPEGGGVSAGKGRVRNTNNLIQSFCHTTNAYAIRTRAVNAIIAETSMSPKDTTVLPDRYARAQHDHTKHIDLPVTTPSMSLPHNSRKRPNNSAEEQSSRACDQCRSRKVKCDRQQPECSNCRRAGVTCDFSDMLRRVNYAKRLHDEFSSVSARMDKLEATMAKLPEQIAQSLSSSSPTSNASSLTGPADPRSLLKKAQAMILNPRNAENKYEEASEKWQPHFERIQIAQGGERIVGYPAALTLFVSVKRHLLRALTSTTRDPSQDTNSNHYLSRLMRTKPFLQPEFQKHSQVFPFNGICNDPSIKSDGRALSTPPRTLLVPALEYFFEHVNSYIPIFEEAYLREMVDEHYADINKDQSAARPLILNCIILLSLNNSARRNGITDAHMGTMGEDLIPTFRRNCDRALANLFEFTRPAQGNVQALMTLAIARESYGSMAFEKVCQVASQLVRSTGLNLARRPPPASWEKMNQPEKLFWAMYMLDKQRVFFNGHPCDLYLFDSDLQLASCRDDATYSERLNAATVHLTAIWEEIFIALYSCRGSRSSNAHRSRQAEMLRNLVNEWGLQHHTVINQLSSLEVPPGSDPLQIELKYTYHATQILINRCDSSEESQQQILFHARSALKIIHLLASAQPLTVSHLVALERIFRNYPAVAFTDLLAVCLTNGVVGREEDLQLLRTARSAYQLIHEPNMYFGNVEKPYIGFNWCIGLLDLVESAERGSNRTHTSVSSYQPITHIQKLDNSKNSFQMNVASQGNVVPNHQVPPANSVLTGLPNDVSVVPTTGSLEMPFFDFDFYQGLFQQESWDLSTSL</sequence>
<dbReference type="Pfam" id="PF07335">
    <property type="entry name" value="Glyco_hydro_75"/>
    <property type="match status" value="1"/>
</dbReference>
<dbReference type="GO" id="GO:0000272">
    <property type="term" value="P:polysaccharide catabolic process"/>
    <property type="evidence" value="ECO:0007669"/>
    <property type="project" value="UniProtKB-KW"/>
</dbReference>
<keyword evidence="9" id="KW-0238">DNA-binding</keyword>
<keyword evidence="10" id="KW-0804">Transcription</keyword>
<feature type="signal peptide" evidence="15">
    <location>
        <begin position="1"/>
        <end position="20"/>
    </location>
</feature>
<dbReference type="InterPro" id="IPR009939">
    <property type="entry name" value="Chitosanase_fungal"/>
</dbReference>
<dbReference type="InterPro" id="IPR001138">
    <property type="entry name" value="Zn2Cys6_DnaBD"/>
</dbReference>
<evidence type="ECO:0000256" key="4">
    <source>
        <dbReference type="ARBA" id="ARBA00022525"/>
    </source>
</evidence>
<dbReference type="OrthoDB" id="103819at2759"/>
<dbReference type="EMBL" id="DS995900">
    <property type="protein sequence ID" value="EEA26294.1"/>
    <property type="molecule type" value="Genomic_DNA"/>
</dbReference>
<reference evidence="19" key="1">
    <citation type="journal article" date="2015" name="Genome Announc.">
        <title>Genome sequence of the AIDS-associated pathogen Penicillium marneffei (ATCC18224) and its near taxonomic relative Talaromyces stipitatus (ATCC10500).</title>
        <authorList>
            <person name="Nierman W.C."/>
            <person name="Fedorova-Abrams N.D."/>
            <person name="Andrianopoulos A."/>
        </authorList>
    </citation>
    <scope>NUCLEOTIDE SEQUENCE [LARGE SCALE GENOMIC DNA]</scope>
    <source>
        <strain evidence="19">ATCC 18224 / CBS 334.59 / QM 7333</strain>
    </source>
</reference>
<dbReference type="HOGENOM" id="CLU_304227_0_0_1"/>
<evidence type="ECO:0000256" key="9">
    <source>
        <dbReference type="ARBA" id="ARBA00023125"/>
    </source>
</evidence>
<dbReference type="AlphaFoldDB" id="B6QAJ8"/>
<comment type="catalytic activity">
    <reaction evidence="1 15">
        <text>Endohydrolysis of beta-(1-&gt;4)-linkages between D-glucosamine residues in a partly acetylated chitosan.</text>
        <dbReference type="EC" id="3.2.1.132"/>
    </reaction>
</comment>
<feature type="region of interest" description="Disordered" evidence="16">
    <location>
        <begin position="429"/>
        <end position="451"/>
    </location>
</feature>
<comment type="similarity">
    <text evidence="3 15">Belongs to the glycosyl hydrolase 75 family.</text>
</comment>
<proteinExistence type="inferred from homology"/>
<keyword evidence="13 15" id="KW-0326">Glycosidase</keyword>
<dbReference type="GO" id="GO:0000981">
    <property type="term" value="F:DNA-binding transcription factor activity, RNA polymerase II-specific"/>
    <property type="evidence" value="ECO:0007669"/>
    <property type="project" value="InterPro"/>
</dbReference>
<evidence type="ECO:0000256" key="1">
    <source>
        <dbReference type="ARBA" id="ARBA00000405"/>
    </source>
</evidence>
<dbReference type="SUPFAM" id="SSF57701">
    <property type="entry name" value="Zn2/Cys6 DNA-binding domain"/>
    <property type="match status" value="1"/>
</dbReference>
<keyword evidence="12" id="KW-0119">Carbohydrate metabolism</keyword>
<feature type="compositionally biased region" description="Low complexity" evidence="16">
    <location>
        <begin position="432"/>
        <end position="444"/>
    </location>
</feature>
<dbReference type="GO" id="GO:0003677">
    <property type="term" value="F:DNA binding"/>
    <property type="evidence" value="ECO:0007669"/>
    <property type="project" value="UniProtKB-KW"/>
</dbReference>
<evidence type="ECO:0000256" key="15">
    <source>
        <dbReference type="RuleBase" id="RU361208"/>
    </source>
</evidence>
<evidence type="ECO:0000256" key="12">
    <source>
        <dbReference type="ARBA" id="ARBA00023277"/>
    </source>
</evidence>
<dbReference type="PhylomeDB" id="B6QAJ8"/>
<accession>B6QAJ8</accession>
<evidence type="ECO:0000256" key="14">
    <source>
        <dbReference type="ARBA" id="ARBA00023326"/>
    </source>
</evidence>
<dbReference type="PANTHER" id="PTHR42061">
    <property type="entry name" value="ENDO-CHITOSANASE"/>
    <property type="match status" value="1"/>
</dbReference>
<keyword evidence="5" id="KW-0479">Metal-binding</keyword>
<feature type="region of interest" description="Disordered" evidence="16">
    <location>
        <begin position="333"/>
        <end position="361"/>
    </location>
</feature>
<dbReference type="GO" id="GO:0006351">
    <property type="term" value="P:DNA-templated transcription"/>
    <property type="evidence" value="ECO:0007669"/>
    <property type="project" value="InterPro"/>
</dbReference>
<dbReference type="PANTHER" id="PTHR42061:SF6">
    <property type="entry name" value="ENDO-CHITOSANASE"/>
    <property type="match status" value="1"/>
</dbReference>
<comment type="subcellular location">
    <subcellularLocation>
        <location evidence="2 15">Secreted</location>
    </subcellularLocation>
</comment>
<dbReference type="PROSITE" id="PS50048">
    <property type="entry name" value="ZN2_CY6_FUNGAL_2"/>
    <property type="match status" value="1"/>
</dbReference>
<evidence type="ECO:0000256" key="7">
    <source>
        <dbReference type="ARBA" id="ARBA00022801"/>
    </source>
</evidence>
<gene>
    <name evidence="18" type="ORF">PMAA_073700</name>
</gene>
<keyword evidence="11" id="KW-0539">Nucleus</keyword>
<feature type="domain" description="Zn(2)-C6 fungal-type" evidence="17">
    <location>
        <begin position="361"/>
        <end position="391"/>
    </location>
</feature>
<dbReference type="InterPro" id="IPR036864">
    <property type="entry name" value="Zn2-C6_fun-type_DNA-bd_sf"/>
</dbReference>
<keyword evidence="6 15" id="KW-0732">Signal</keyword>
<evidence type="ECO:0000259" key="17">
    <source>
        <dbReference type="PROSITE" id="PS50048"/>
    </source>
</evidence>
<dbReference type="SMART" id="SM00066">
    <property type="entry name" value="GAL4"/>
    <property type="match status" value="1"/>
</dbReference>
<evidence type="ECO:0000256" key="5">
    <source>
        <dbReference type="ARBA" id="ARBA00022723"/>
    </source>
</evidence>
<evidence type="ECO:0000256" key="10">
    <source>
        <dbReference type="ARBA" id="ARBA00023163"/>
    </source>
</evidence>
<feature type="chain" id="PRO_5005123661" description="Endo-chitosanase" evidence="15">
    <location>
        <begin position="21"/>
        <end position="1070"/>
    </location>
</feature>
<protein>
    <recommendedName>
        <fullName evidence="15">Endo-chitosanase</fullName>
        <ecNumber evidence="15">3.2.1.132</ecNumber>
    </recommendedName>
</protein>